<evidence type="ECO:0000313" key="3">
    <source>
        <dbReference type="Proteomes" id="UP000838756"/>
    </source>
</evidence>
<accession>A0A8S4RFW6</accession>
<sequence>MDLNNFVVYSLGGSSKGTVYSTAEFDIVCIPFAETLCTPMNLRSRFYRILALINITHDERGAGDVRAQRRRGAERGRGQQLDDHGDVRRQAPALGQALHQQRQLHVHAVDAQPRARAPARHQHVQRHAPLLAQHAHAGVAQARGPLALLVQPAGRAGQTRER</sequence>
<name>A0A8S4RFW6_9NEOP</name>
<proteinExistence type="predicted"/>
<protein>
    <submittedName>
        <fullName evidence="2">Jg7997 protein</fullName>
    </submittedName>
</protein>
<dbReference type="AlphaFoldDB" id="A0A8S4RFW6"/>
<reference evidence="2" key="1">
    <citation type="submission" date="2022-03" db="EMBL/GenBank/DDBJ databases">
        <authorList>
            <person name="Lindestad O."/>
        </authorList>
    </citation>
    <scope>NUCLEOTIDE SEQUENCE</scope>
</reference>
<feature type="region of interest" description="Disordered" evidence="1">
    <location>
        <begin position="62"/>
        <end position="85"/>
    </location>
</feature>
<dbReference type="Proteomes" id="UP000838756">
    <property type="component" value="Unassembled WGS sequence"/>
</dbReference>
<gene>
    <name evidence="2" type="primary">jg7997</name>
    <name evidence="2" type="ORF">PAEG_LOCUS13885</name>
</gene>
<keyword evidence="3" id="KW-1185">Reference proteome</keyword>
<comment type="caution">
    <text evidence="2">The sequence shown here is derived from an EMBL/GenBank/DDBJ whole genome shotgun (WGS) entry which is preliminary data.</text>
</comment>
<evidence type="ECO:0000256" key="1">
    <source>
        <dbReference type="SAM" id="MobiDB-lite"/>
    </source>
</evidence>
<organism evidence="2 3">
    <name type="scientific">Pararge aegeria aegeria</name>
    <dbReference type="NCBI Taxonomy" id="348720"/>
    <lineage>
        <taxon>Eukaryota</taxon>
        <taxon>Metazoa</taxon>
        <taxon>Ecdysozoa</taxon>
        <taxon>Arthropoda</taxon>
        <taxon>Hexapoda</taxon>
        <taxon>Insecta</taxon>
        <taxon>Pterygota</taxon>
        <taxon>Neoptera</taxon>
        <taxon>Endopterygota</taxon>
        <taxon>Lepidoptera</taxon>
        <taxon>Glossata</taxon>
        <taxon>Ditrysia</taxon>
        <taxon>Papilionoidea</taxon>
        <taxon>Nymphalidae</taxon>
        <taxon>Satyrinae</taxon>
        <taxon>Satyrini</taxon>
        <taxon>Parargina</taxon>
        <taxon>Pararge</taxon>
    </lineage>
</organism>
<dbReference type="EMBL" id="CAKXAJ010025209">
    <property type="protein sequence ID" value="CAH2236512.1"/>
    <property type="molecule type" value="Genomic_DNA"/>
</dbReference>
<evidence type="ECO:0000313" key="2">
    <source>
        <dbReference type="EMBL" id="CAH2236512.1"/>
    </source>
</evidence>